<dbReference type="GO" id="GO:0005634">
    <property type="term" value="C:nucleus"/>
    <property type="evidence" value="ECO:0007669"/>
    <property type="project" value="TreeGrafter"/>
</dbReference>
<evidence type="ECO:0000313" key="5">
    <source>
        <dbReference type="EMBL" id="PNH04000.1"/>
    </source>
</evidence>
<keyword evidence="2 4" id="KW-0143">Chaperone</keyword>
<dbReference type="InterPro" id="IPR038389">
    <property type="entry name" value="PSMG2_sf"/>
</dbReference>
<keyword evidence="5" id="KW-0647">Proteasome</keyword>
<dbReference type="OrthoDB" id="10260712at2759"/>
<dbReference type="Gene3D" id="3.40.50.10900">
    <property type="entry name" value="PAC-like subunit"/>
    <property type="match status" value="1"/>
</dbReference>
<protein>
    <recommendedName>
        <fullName evidence="1 4">Proteasome assembly chaperone 2</fullName>
    </recommendedName>
</protein>
<organism evidence="5 6">
    <name type="scientific">Tetrabaena socialis</name>
    <dbReference type="NCBI Taxonomy" id="47790"/>
    <lineage>
        <taxon>Eukaryota</taxon>
        <taxon>Viridiplantae</taxon>
        <taxon>Chlorophyta</taxon>
        <taxon>core chlorophytes</taxon>
        <taxon>Chlorophyceae</taxon>
        <taxon>CS clade</taxon>
        <taxon>Chlamydomonadales</taxon>
        <taxon>Tetrabaenaceae</taxon>
        <taxon>Tetrabaena</taxon>
    </lineage>
</organism>
<gene>
    <name evidence="5" type="ORF">TSOC_009895</name>
</gene>
<dbReference type="PIRSF" id="PIRSF010044">
    <property type="entry name" value="UCP010044"/>
    <property type="match status" value="1"/>
</dbReference>
<dbReference type="EMBL" id="PGGS01000436">
    <property type="protein sequence ID" value="PNH04000.1"/>
    <property type="molecule type" value="Genomic_DNA"/>
</dbReference>
<comment type="function">
    <text evidence="4">Chaperone protein which promotes assembly of the 20S proteasome as part of a heterodimer with PSMG1.</text>
</comment>
<dbReference type="InterPro" id="IPR019151">
    <property type="entry name" value="Proteasome_assmbl_chaperone_2"/>
</dbReference>
<dbReference type="GO" id="GO:0043248">
    <property type="term" value="P:proteasome assembly"/>
    <property type="evidence" value="ECO:0007669"/>
    <property type="project" value="TreeGrafter"/>
</dbReference>
<evidence type="ECO:0000313" key="6">
    <source>
        <dbReference type="Proteomes" id="UP000236333"/>
    </source>
</evidence>
<name>A0A2J7ZUT7_9CHLO</name>
<dbReference type="InterPro" id="IPR016562">
    <property type="entry name" value="Proteasome_assmbl_chp_2_euk"/>
</dbReference>
<evidence type="ECO:0000256" key="3">
    <source>
        <dbReference type="ARBA" id="ARBA00025745"/>
    </source>
</evidence>
<dbReference type="PANTHER" id="PTHR12970">
    <property type="entry name" value="PROTEASOME ASSEMBLY CHAPERONE 2"/>
    <property type="match status" value="1"/>
</dbReference>
<dbReference type="PANTHER" id="PTHR12970:SF1">
    <property type="entry name" value="PROTEASOME ASSEMBLY CHAPERONE 2"/>
    <property type="match status" value="1"/>
</dbReference>
<comment type="caution">
    <text evidence="5">The sequence shown here is derived from an EMBL/GenBank/DDBJ whole genome shotgun (WGS) entry which is preliminary data.</text>
</comment>
<reference evidence="5 6" key="1">
    <citation type="journal article" date="2017" name="Mol. Biol. Evol.">
        <title>The 4-celled Tetrabaena socialis nuclear genome reveals the essential components for genetic control of cell number at the origin of multicellularity in the volvocine lineage.</title>
        <authorList>
            <person name="Featherston J."/>
            <person name="Arakaki Y."/>
            <person name="Hanschen E.R."/>
            <person name="Ferris P.J."/>
            <person name="Michod R.E."/>
            <person name="Olson B.J.S.C."/>
            <person name="Nozaki H."/>
            <person name="Durand P.M."/>
        </authorList>
    </citation>
    <scope>NUCLEOTIDE SEQUENCE [LARGE SCALE GENOMIC DNA]</scope>
    <source>
        <strain evidence="5 6">NIES-571</strain>
    </source>
</reference>
<keyword evidence="6" id="KW-1185">Reference proteome</keyword>
<comment type="subunit">
    <text evidence="4">Forms a heterodimer with PSMG1.</text>
</comment>
<dbReference type="GO" id="GO:0000502">
    <property type="term" value="C:proteasome complex"/>
    <property type="evidence" value="ECO:0007669"/>
    <property type="project" value="UniProtKB-KW"/>
</dbReference>
<evidence type="ECO:0000256" key="1">
    <source>
        <dbReference type="ARBA" id="ARBA00019186"/>
    </source>
</evidence>
<dbReference type="Pfam" id="PF09754">
    <property type="entry name" value="PAC2"/>
    <property type="match status" value="1"/>
</dbReference>
<dbReference type="Proteomes" id="UP000236333">
    <property type="component" value="Unassembled WGS sequence"/>
</dbReference>
<evidence type="ECO:0000256" key="4">
    <source>
        <dbReference type="PIRNR" id="PIRNR010044"/>
    </source>
</evidence>
<evidence type="ECO:0000256" key="2">
    <source>
        <dbReference type="ARBA" id="ARBA00023186"/>
    </source>
</evidence>
<accession>A0A2J7ZUT7</accession>
<sequence>MICALQDDVARVLAGAVVVLPAVTYANVGELAVDVLVATLRPRPLGPLESNNVLPAVGNDAFDDTAGPGTLSTALELYSVEGRPLIFLQQRAPAMAGRQAAYAAELVGWLREAGVATLVVLTGLDAQLRRDQQLDSSPFRYLASSDDLRAQCASLAGVQEFEPSIRDEELELHHSLPPWPLVKESSAQGLPCVVLGCFAAEGDNAAEGLQLSAHALELLRAMGGEAGSAALQARGLALRTPRSWAGLYGRSYPAEIF</sequence>
<dbReference type="AlphaFoldDB" id="A0A2J7ZUT7"/>
<dbReference type="SUPFAM" id="SSF159659">
    <property type="entry name" value="Cgl1923-like"/>
    <property type="match status" value="1"/>
</dbReference>
<dbReference type="GO" id="GO:0005829">
    <property type="term" value="C:cytosol"/>
    <property type="evidence" value="ECO:0007669"/>
    <property type="project" value="TreeGrafter"/>
</dbReference>
<proteinExistence type="inferred from homology"/>
<comment type="similarity">
    <text evidence="3 4">Belongs to the PSMG2 family.</text>
</comment>